<name>A0A8J6C9U6_DIALT</name>
<dbReference type="PANTHER" id="PTHR24353">
    <property type="entry name" value="CYCLIC NUCLEOTIDE-DEPENDENT PROTEIN KINASE"/>
    <property type="match status" value="1"/>
</dbReference>
<evidence type="ECO:0000256" key="12">
    <source>
        <dbReference type="ARBA" id="ARBA00024113"/>
    </source>
</evidence>
<dbReference type="InterPro" id="IPR018488">
    <property type="entry name" value="cNMP-bd_CS"/>
</dbReference>
<dbReference type="GO" id="GO:0004691">
    <property type="term" value="F:cAMP-dependent protein kinase activity"/>
    <property type="evidence" value="ECO:0007669"/>
    <property type="project" value="TreeGrafter"/>
</dbReference>
<keyword evidence="9 13" id="KW-0067">ATP-binding</keyword>
<feature type="domain" description="Cyclic nucleotide-binding" evidence="16">
    <location>
        <begin position="30"/>
        <end position="145"/>
    </location>
</feature>
<keyword evidence="7 13" id="KW-0547">Nucleotide-binding</keyword>
<dbReference type="PRINTS" id="PR00103">
    <property type="entry name" value="CAMPKINASE"/>
</dbReference>
<keyword evidence="5" id="KW-0808">Transferase</keyword>
<dbReference type="SMART" id="SM00100">
    <property type="entry name" value="cNMP"/>
    <property type="match status" value="4"/>
</dbReference>
<proteinExistence type="predicted"/>
<sequence length="913" mass="99938">MSARPALGVATGSYDAMPPNALVTAYIPLESVRRSFVDGMAEVQVKRGEIIMRQGDRGNNFYLLKDGQCEVVVEGKDGKASVVRRLAAGSSCGELAILENAPRSATVTAVSATVTVLIVNRRTFLDVLGNACAAKRKKYAPILNSVDVLGNCTNYDKQLIADVLIPRTFADGETVLRRDVANDRFWIVTEGEIVSDHPEAVYRTGDYFGEVELFTAQRTVSTFTAKGACQIVCMTREHFMAHVPLTGFVSDGHARTLTGTSAVTANDDDDDDGGANRKPRARRMGQAAEPTTGVVGGADDGPVVPAQRKPEETRARIKRAVKAHILFNRLEPEQFDLLVDVMTEHAVPAGTVVIREGEKGNHFYVVDQGECDAFSSAVLANGGLVKSFRPGDSFGELALMYNCPRTATISARTDCVLWSLDRTSFRRILLKENARKARLYEQFLEKVPLLQPLSKAQRNKMVDALEGLSVARGEVVISQGAEGTHFFVIEAGEVIVSNRESGHLATRGPGDYFGEASLRTGAPTIATVTAHTACKLVRMDRGAFQRLLGPVDSLLKMRKYNAGGQEVADDLRAGAADGLVARADGDGAPSTVKRKKVTMTLADFNLSRKVLGEGAFGKVRRAHVKASGELYAIKEMAKAEILASGQVEHILQESEVLDELDHPCIANKVAAFQTISHLYLVLEFAPGGDLYDKLQTARQFPLDDARIYIAQVLLALEHMHDKSFVHRDLKLENLLITHDGAIKLTDFGFAKKVLYRTWTLCGTPEYLAPEIVLEKGHNKAADYWALGVLLYEFLSGRSPFEAEDHMATYKKILTGKVTYPKRMDANGMSLIGSLLQRDITRRFGNLKDGTADIKSHAFFSGFKWDKAVHMRSSFSMEAVSVGKFTDWVRAEEVCTLGKRLSAEEEGIFTTFGK</sequence>
<evidence type="ECO:0000256" key="10">
    <source>
        <dbReference type="ARBA" id="ARBA00022842"/>
    </source>
</evidence>
<dbReference type="PROSITE" id="PS00889">
    <property type="entry name" value="CNMP_BINDING_2"/>
    <property type="match status" value="1"/>
</dbReference>
<dbReference type="OMA" id="NDCIFKM"/>
<dbReference type="InterPro" id="IPR011009">
    <property type="entry name" value="Kinase-like_dom_sf"/>
</dbReference>
<comment type="caution">
    <text evidence="17">The sequence shown here is derived from an EMBL/GenBank/DDBJ whole genome shotgun (WGS) entry which is preliminary data.</text>
</comment>
<dbReference type="PROSITE" id="PS50011">
    <property type="entry name" value="PROTEIN_KINASE_DOM"/>
    <property type="match status" value="1"/>
</dbReference>
<keyword evidence="4" id="KW-0140">cGMP</keyword>
<dbReference type="Gene3D" id="1.10.510.10">
    <property type="entry name" value="Transferase(Phosphotransferase) domain 1"/>
    <property type="match status" value="1"/>
</dbReference>
<gene>
    <name evidence="17" type="ORF">KFE25_004897</name>
</gene>
<dbReference type="InterPro" id="IPR000719">
    <property type="entry name" value="Prot_kinase_dom"/>
</dbReference>
<evidence type="ECO:0000259" key="15">
    <source>
        <dbReference type="PROSITE" id="PS50011"/>
    </source>
</evidence>
<keyword evidence="6" id="KW-0479">Metal-binding</keyword>
<dbReference type="InterPro" id="IPR008271">
    <property type="entry name" value="Ser/Thr_kinase_AS"/>
</dbReference>
<keyword evidence="2" id="KW-0963">Cytoplasm</keyword>
<dbReference type="Gene3D" id="3.30.200.20">
    <property type="entry name" value="Phosphorylase Kinase, domain 1"/>
    <property type="match status" value="1"/>
</dbReference>
<dbReference type="SUPFAM" id="SSF56112">
    <property type="entry name" value="Protein kinase-like (PK-like)"/>
    <property type="match status" value="1"/>
</dbReference>
<dbReference type="Pfam" id="PF00027">
    <property type="entry name" value="cNMP_binding"/>
    <property type="match status" value="4"/>
</dbReference>
<evidence type="ECO:0000256" key="1">
    <source>
        <dbReference type="ARBA" id="ARBA00001946"/>
    </source>
</evidence>
<dbReference type="InterPro" id="IPR000595">
    <property type="entry name" value="cNMP-bd_dom"/>
</dbReference>
<dbReference type="InterPro" id="IPR014710">
    <property type="entry name" value="RmlC-like_jellyroll"/>
</dbReference>
<dbReference type="SMART" id="SM00220">
    <property type="entry name" value="S_TKc"/>
    <property type="match status" value="1"/>
</dbReference>
<dbReference type="Proteomes" id="UP000751190">
    <property type="component" value="Unassembled WGS sequence"/>
</dbReference>
<reference evidence="17" key="1">
    <citation type="submission" date="2021-05" db="EMBL/GenBank/DDBJ databases">
        <title>The genome of the haptophyte Pavlova lutheri (Diacronema luteri, Pavlovales) - a model for lipid biosynthesis in eukaryotic algae.</title>
        <authorList>
            <person name="Hulatt C.J."/>
            <person name="Posewitz M.C."/>
        </authorList>
    </citation>
    <scope>NUCLEOTIDE SEQUENCE</scope>
    <source>
        <strain evidence="17">NIVA-4/92</strain>
    </source>
</reference>
<keyword evidence="10" id="KW-0460">Magnesium</keyword>
<dbReference type="FunFam" id="1.10.510.10:FF:000210">
    <property type="entry name" value="Non-specific serine/threonine protein kinase"/>
    <property type="match status" value="1"/>
</dbReference>
<feature type="region of interest" description="Disordered" evidence="14">
    <location>
        <begin position="260"/>
        <end position="311"/>
    </location>
</feature>
<dbReference type="GO" id="GO:0005524">
    <property type="term" value="F:ATP binding"/>
    <property type="evidence" value="ECO:0007669"/>
    <property type="project" value="UniProtKB-UniRule"/>
</dbReference>
<dbReference type="GO" id="GO:0030553">
    <property type="term" value="F:cGMP binding"/>
    <property type="evidence" value="ECO:0007669"/>
    <property type="project" value="UniProtKB-KW"/>
</dbReference>
<dbReference type="EMBL" id="JAGTXO010000016">
    <property type="protein sequence ID" value="KAG8463386.1"/>
    <property type="molecule type" value="Genomic_DNA"/>
</dbReference>
<evidence type="ECO:0000256" key="7">
    <source>
        <dbReference type="ARBA" id="ARBA00022741"/>
    </source>
</evidence>
<evidence type="ECO:0000256" key="11">
    <source>
        <dbReference type="ARBA" id="ARBA00022992"/>
    </source>
</evidence>
<dbReference type="InterPro" id="IPR017441">
    <property type="entry name" value="Protein_kinase_ATP_BS"/>
</dbReference>
<dbReference type="PROSITE" id="PS00108">
    <property type="entry name" value="PROTEIN_KINASE_ST"/>
    <property type="match status" value="1"/>
</dbReference>
<feature type="domain" description="Cyclic nucleotide-binding" evidence="16">
    <location>
        <begin position="148"/>
        <end position="239"/>
    </location>
</feature>
<keyword evidence="3" id="KW-0723">Serine/threonine-protein kinase</keyword>
<keyword evidence="8" id="KW-0418">Kinase</keyword>
<keyword evidence="11" id="KW-0142">cGMP-binding</keyword>
<evidence type="ECO:0000256" key="13">
    <source>
        <dbReference type="PROSITE-ProRule" id="PRU10141"/>
    </source>
</evidence>
<protein>
    <recommendedName>
        <fullName evidence="12">cGMP-dependent protein kinase</fullName>
    </recommendedName>
</protein>
<evidence type="ECO:0000256" key="4">
    <source>
        <dbReference type="ARBA" id="ARBA00022535"/>
    </source>
</evidence>
<evidence type="ECO:0000259" key="16">
    <source>
        <dbReference type="PROSITE" id="PS50042"/>
    </source>
</evidence>
<dbReference type="Gene3D" id="2.60.120.10">
    <property type="entry name" value="Jelly Rolls"/>
    <property type="match status" value="4"/>
</dbReference>
<dbReference type="CDD" id="cd00038">
    <property type="entry name" value="CAP_ED"/>
    <property type="match status" value="4"/>
</dbReference>
<feature type="binding site" evidence="13">
    <location>
        <position position="634"/>
    </location>
    <ligand>
        <name>ATP</name>
        <dbReference type="ChEBI" id="CHEBI:30616"/>
    </ligand>
</feature>
<dbReference type="Pfam" id="PF00069">
    <property type="entry name" value="Pkinase"/>
    <property type="match status" value="1"/>
</dbReference>
<evidence type="ECO:0000256" key="2">
    <source>
        <dbReference type="ARBA" id="ARBA00022490"/>
    </source>
</evidence>
<dbReference type="GO" id="GO:0005952">
    <property type="term" value="C:cAMP-dependent protein kinase complex"/>
    <property type="evidence" value="ECO:0007669"/>
    <property type="project" value="TreeGrafter"/>
</dbReference>
<dbReference type="PROSITE" id="PS00107">
    <property type="entry name" value="PROTEIN_KINASE_ATP"/>
    <property type="match status" value="1"/>
</dbReference>
<feature type="domain" description="Protein kinase" evidence="15">
    <location>
        <begin position="605"/>
        <end position="859"/>
    </location>
</feature>
<evidence type="ECO:0000256" key="9">
    <source>
        <dbReference type="ARBA" id="ARBA00022840"/>
    </source>
</evidence>
<evidence type="ECO:0000256" key="8">
    <source>
        <dbReference type="ARBA" id="ARBA00022777"/>
    </source>
</evidence>
<evidence type="ECO:0000256" key="5">
    <source>
        <dbReference type="ARBA" id="ARBA00022679"/>
    </source>
</evidence>
<accession>A0A8J6C9U6</accession>
<dbReference type="PROSITE" id="PS00888">
    <property type="entry name" value="CNMP_BINDING_1"/>
    <property type="match status" value="2"/>
</dbReference>
<dbReference type="PANTHER" id="PTHR24353:SF37">
    <property type="entry name" value="CAMP-DEPENDENT PROTEIN KINASE CATALYTIC SUBUNIT PRKX"/>
    <property type="match status" value="1"/>
</dbReference>
<dbReference type="GO" id="GO:0046872">
    <property type="term" value="F:metal ion binding"/>
    <property type="evidence" value="ECO:0007669"/>
    <property type="project" value="UniProtKB-KW"/>
</dbReference>
<evidence type="ECO:0000256" key="3">
    <source>
        <dbReference type="ARBA" id="ARBA00022527"/>
    </source>
</evidence>
<dbReference type="AlphaFoldDB" id="A0A8J6C9U6"/>
<organism evidence="17 18">
    <name type="scientific">Diacronema lutheri</name>
    <name type="common">Unicellular marine alga</name>
    <name type="synonym">Monochrysis lutheri</name>
    <dbReference type="NCBI Taxonomy" id="2081491"/>
    <lineage>
        <taxon>Eukaryota</taxon>
        <taxon>Haptista</taxon>
        <taxon>Haptophyta</taxon>
        <taxon>Pavlovophyceae</taxon>
        <taxon>Pavlovales</taxon>
        <taxon>Pavlovaceae</taxon>
        <taxon>Diacronema</taxon>
    </lineage>
</organism>
<feature type="domain" description="Cyclic nucleotide-binding" evidence="16">
    <location>
        <begin position="326"/>
        <end position="446"/>
    </location>
</feature>
<feature type="domain" description="Cyclic nucleotide-binding" evidence="16">
    <location>
        <begin position="449"/>
        <end position="556"/>
    </location>
</feature>
<keyword evidence="18" id="KW-1185">Reference proteome</keyword>
<evidence type="ECO:0000256" key="6">
    <source>
        <dbReference type="ARBA" id="ARBA00022723"/>
    </source>
</evidence>
<evidence type="ECO:0000256" key="14">
    <source>
        <dbReference type="SAM" id="MobiDB-lite"/>
    </source>
</evidence>
<comment type="cofactor">
    <cofactor evidence="1">
        <name>Mg(2+)</name>
        <dbReference type="ChEBI" id="CHEBI:18420"/>
    </cofactor>
</comment>
<dbReference type="PROSITE" id="PS50042">
    <property type="entry name" value="CNMP_BINDING_3"/>
    <property type="match status" value="4"/>
</dbReference>
<dbReference type="SUPFAM" id="SSF51206">
    <property type="entry name" value="cAMP-binding domain-like"/>
    <property type="match status" value="4"/>
</dbReference>
<dbReference type="InterPro" id="IPR018490">
    <property type="entry name" value="cNMP-bd_dom_sf"/>
</dbReference>
<dbReference type="OrthoDB" id="63267at2759"/>
<evidence type="ECO:0000313" key="18">
    <source>
        <dbReference type="Proteomes" id="UP000751190"/>
    </source>
</evidence>
<evidence type="ECO:0000313" key="17">
    <source>
        <dbReference type="EMBL" id="KAG8463386.1"/>
    </source>
</evidence>